<evidence type="ECO:0000313" key="3">
    <source>
        <dbReference type="EMBL" id="MFC0864003.1"/>
    </source>
</evidence>
<gene>
    <name evidence="3" type="ORF">ACFHYQ_17020</name>
</gene>
<organism evidence="3 4">
    <name type="scientific">Sphaerimonospora cavernae</name>
    <dbReference type="NCBI Taxonomy" id="1740611"/>
    <lineage>
        <taxon>Bacteria</taxon>
        <taxon>Bacillati</taxon>
        <taxon>Actinomycetota</taxon>
        <taxon>Actinomycetes</taxon>
        <taxon>Streptosporangiales</taxon>
        <taxon>Streptosporangiaceae</taxon>
        <taxon>Sphaerimonospora</taxon>
    </lineage>
</organism>
<name>A0ABV6U6F9_9ACTN</name>
<dbReference type="SUPFAM" id="SSF52540">
    <property type="entry name" value="P-loop containing nucleoside triphosphate hydrolases"/>
    <property type="match status" value="1"/>
</dbReference>
<dbReference type="Pfam" id="PF00350">
    <property type="entry name" value="Dynamin_N"/>
    <property type="match status" value="1"/>
</dbReference>
<evidence type="ECO:0000313" key="4">
    <source>
        <dbReference type="Proteomes" id="UP001589870"/>
    </source>
</evidence>
<reference evidence="3 4" key="1">
    <citation type="submission" date="2024-09" db="EMBL/GenBank/DDBJ databases">
        <authorList>
            <person name="Sun Q."/>
            <person name="Mori K."/>
        </authorList>
    </citation>
    <scope>NUCLEOTIDE SEQUENCE [LARGE SCALE GENOMIC DNA]</scope>
    <source>
        <strain evidence="3 4">TBRC 1851</strain>
    </source>
</reference>
<dbReference type="InterPro" id="IPR045063">
    <property type="entry name" value="Dynamin_N"/>
</dbReference>
<comment type="caution">
    <text evidence="3">The sequence shown here is derived from an EMBL/GenBank/DDBJ whole genome shotgun (WGS) entry which is preliminary data.</text>
</comment>
<dbReference type="CDD" id="cd00882">
    <property type="entry name" value="Ras_like_GTPase"/>
    <property type="match status" value="1"/>
</dbReference>
<evidence type="ECO:0000259" key="2">
    <source>
        <dbReference type="Pfam" id="PF00350"/>
    </source>
</evidence>
<feature type="region of interest" description="Disordered" evidence="1">
    <location>
        <begin position="818"/>
        <end position="843"/>
    </location>
</feature>
<dbReference type="Gene3D" id="3.40.50.300">
    <property type="entry name" value="P-loop containing nucleotide triphosphate hydrolases"/>
    <property type="match status" value="1"/>
</dbReference>
<proteinExistence type="predicted"/>
<protein>
    <submittedName>
        <fullName evidence="3">Dynamin family protein</fullName>
    </submittedName>
</protein>
<accession>A0ABV6U6F9</accession>
<dbReference type="EMBL" id="JBHMQT010000036">
    <property type="protein sequence ID" value="MFC0864003.1"/>
    <property type="molecule type" value="Genomic_DNA"/>
</dbReference>
<keyword evidence="4" id="KW-1185">Reference proteome</keyword>
<evidence type="ECO:0000256" key="1">
    <source>
        <dbReference type="SAM" id="MobiDB-lite"/>
    </source>
</evidence>
<dbReference type="InterPro" id="IPR027417">
    <property type="entry name" value="P-loop_NTPase"/>
</dbReference>
<dbReference type="Proteomes" id="UP001589870">
    <property type="component" value="Unassembled WGS sequence"/>
</dbReference>
<sequence>MTSDIEDIRTRRDRVETQLSKITQKPWLPLLPAEPLANLRQARNALVEVADGPLGIGVLGAYNAGKSSLLGALLGDPDLLPTGKTPTTGNVTALRLEPTDAPRPSRPDEVLVTFLTRQEAASCKRFLVSQIAEHAGKVKRPVTEVEEALALAEDAEDAPLDRWQRWCDQTWGTTDDNVPSLRLKIKELVDFLQAELIGGEVIGGDDRVAVRVPWNVVRQASTLGTLLPIGSMPPQKIMRAPAVSRGSATDASGLRTVLPLIRRITAEIGVPRSVWPLDGLRSPNDVVLVDFPGLGSSQSGLRDKFLARLELADIATVLVVVDATDPFRGEAMEIRTDYLTGVEDPQRRGESILFAASMFDLLDPPSRDLTRPEGGLTEAQVIGAHRQLQSLINLADALVSQGHPERIVFTSAQIHRLAAAGPRDGDGTPPSGPWTAVAERLAIGGPGFLNRALESVAADGGMDGLRRLIESHVESHGLAQRAALVRQRDAEFHVCMRELADSLDDERAVPEPEVSSRQALSKVLGDVAAELRRIIDSARSELTDIDRPIVRPGSASDEAGHGPTPRRLVEEIAADQVASWALWTELLEALEEQRIPRGRPDLPDTTGLFHRRFDSALQDMDRSVAEVSDKIVRSWVHAAKRRMEPLDTALTPLLVPVAGRLKGREDVRALARALRLSTIEHEAAEGGREFDAAPAEGAFPLADAEGSDGRWLPWHPDFPVDRDADFDLSSRNGHHQTRLMLLRRELTNALLRSGVVRLRRRLQRQSAQIVSTLEALRTAMPRSTSGEDFVGFVCGRGDHLGPADVAREIDLMLGEYEASTDGPAGWKPDDEDDTPDWMKGAGR</sequence>
<feature type="domain" description="Dynamin N-terminal" evidence="2">
    <location>
        <begin position="56"/>
        <end position="116"/>
    </location>
</feature>